<dbReference type="PROSITE" id="PS51352">
    <property type="entry name" value="THIOREDOXIN_2"/>
    <property type="match status" value="1"/>
</dbReference>
<dbReference type="Gene3D" id="3.40.30.10">
    <property type="entry name" value="Glutaredoxin"/>
    <property type="match status" value="1"/>
</dbReference>
<evidence type="ECO:0000256" key="1">
    <source>
        <dbReference type="SAM" id="Phobius"/>
    </source>
</evidence>
<dbReference type="CDD" id="cd02966">
    <property type="entry name" value="TlpA_like_family"/>
    <property type="match status" value="1"/>
</dbReference>
<accession>A0A212JTL5</accession>
<proteinExistence type="predicted"/>
<gene>
    <name evidence="3" type="ORF">KL86APRO_11640</name>
</gene>
<organism evidence="3">
    <name type="scientific">uncultured Alphaproteobacteria bacterium</name>
    <dbReference type="NCBI Taxonomy" id="91750"/>
    <lineage>
        <taxon>Bacteria</taxon>
        <taxon>Pseudomonadati</taxon>
        <taxon>Pseudomonadota</taxon>
        <taxon>Alphaproteobacteria</taxon>
        <taxon>environmental samples</taxon>
    </lineage>
</organism>
<evidence type="ECO:0000313" key="3">
    <source>
        <dbReference type="EMBL" id="SBW02779.1"/>
    </source>
</evidence>
<dbReference type="EMBL" id="FLUO01000001">
    <property type="protein sequence ID" value="SBW02779.1"/>
    <property type="molecule type" value="Genomic_DNA"/>
</dbReference>
<dbReference type="GO" id="GO:0016209">
    <property type="term" value="F:antioxidant activity"/>
    <property type="evidence" value="ECO:0007669"/>
    <property type="project" value="InterPro"/>
</dbReference>
<name>A0A212JTL5_9PROT</name>
<feature type="domain" description="Thioredoxin" evidence="2">
    <location>
        <begin position="71"/>
        <end position="224"/>
    </location>
</feature>
<sequence>MDTEPSMPPGNSQDEIPVYDRRTVTKAIATALGLLVVVGGLFLLIRAQYASPDADKHYKTVADARRHVVDFKTPRPLPGAAVTEHVPVDARTARRVETALADFAGKPVFAVLWATWCRPCHAEMVELDRLYPDLARRGLVVLPILTADKAGAEGARYFYRGKGIGNLPLYTDHGNAMLSAFGTGNLPVGGFISPEGKLLAVTDGLDLLQEPAQALLRSFAETGELP</sequence>
<dbReference type="PANTHER" id="PTHR42852">
    <property type="entry name" value="THIOL:DISULFIDE INTERCHANGE PROTEIN DSBE"/>
    <property type="match status" value="1"/>
</dbReference>
<keyword evidence="1" id="KW-0812">Transmembrane</keyword>
<evidence type="ECO:0000259" key="2">
    <source>
        <dbReference type="PROSITE" id="PS51352"/>
    </source>
</evidence>
<keyword evidence="1" id="KW-1133">Transmembrane helix</keyword>
<reference evidence="3" key="1">
    <citation type="submission" date="2016-04" db="EMBL/GenBank/DDBJ databases">
        <authorList>
            <person name="Evans L.H."/>
            <person name="Alamgir A."/>
            <person name="Owens N."/>
            <person name="Weber N.D."/>
            <person name="Virtaneva K."/>
            <person name="Barbian K."/>
            <person name="Babar A."/>
            <person name="Rosenke K."/>
        </authorList>
    </citation>
    <scope>NUCLEOTIDE SEQUENCE</scope>
    <source>
        <strain evidence="3">86</strain>
    </source>
</reference>
<keyword evidence="1" id="KW-0472">Membrane</keyword>
<feature type="transmembrane region" description="Helical" evidence="1">
    <location>
        <begin position="27"/>
        <end position="45"/>
    </location>
</feature>
<dbReference type="PANTHER" id="PTHR42852:SF13">
    <property type="entry name" value="PROTEIN DIPZ"/>
    <property type="match status" value="1"/>
</dbReference>
<dbReference type="Pfam" id="PF00578">
    <property type="entry name" value="AhpC-TSA"/>
    <property type="match status" value="1"/>
</dbReference>
<dbReference type="GO" id="GO:0016491">
    <property type="term" value="F:oxidoreductase activity"/>
    <property type="evidence" value="ECO:0007669"/>
    <property type="project" value="InterPro"/>
</dbReference>
<dbReference type="InterPro" id="IPR050553">
    <property type="entry name" value="Thioredoxin_ResA/DsbE_sf"/>
</dbReference>
<dbReference type="SUPFAM" id="SSF52833">
    <property type="entry name" value="Thioredoxin-like"/>
    <property type="match status" value="1"/>
</dbReference>
<protein>
    <recommendedName>
        <fullName evidence="2">Thioredoxin domain-containing protein</fullName>
    </recommendedName>
</protein>
<dbReference type="InterPro" id="IPR036249">
    <property type="entry name" value="Thioredoxin-like_sf"/>
</dbReference>
<dbReference type="AlphaFoldDB" id="A0A212JTL5"/>
<dbReference type="InterPro" id="IPR000866">
    <property type="entry name" value="AhpC/TSA"/>
</dbReference>
<dbReference type="InterPro" id="IPR013766">
    <property type="entry name" value="Thioredoxin_domain"/>
</dbReference>